<accession>A0A8X8W1E8</accession>
<reference evidence="11" key="2">
    <citation type="submission" date="2020-08" db="EMBL/GenBank/DDBJ databases">
        <title>Plant Genome Project.</title>
        <authorList>
            <person name="Zhang R.-G."/>
        </authorList>
    </citation>
    <scope>NUCLEOTIDE SEQUENCE</scope>
    <source>
        <strain evidence="11">Huo1</strain>
        <tissue evidence="11">Leaf</tissue>
    </source>
</reference>
<comment type="caution">
    <text evidence="11">The sequence shown here is derived from an EMBL/GenBank/DDBJ whole genome shotgun (WGS) entry which is preliminary data.</text>
</comment>
<proteinExistence type="inferred from homology"/>
<evidence type="ECO:0000256" key="2">
    <source>
        <dbReference type="ARBA" id="ARBA00007214"/>
    </source>
</evidence>
<keyword evidence="6" id="KW-0804">Transcription</keyword>
<dbReference type="InterPro" id="IPR046830">
    <property type="entry name" value="Calmod_bind_M"/>
</dbReference>
<dbReference type="AlphaFoldDB" id="A0A8X8W1E8"/>
<keyword evidence="5" id="KW-0010">Activator</keyword>
<dbReference type="InterPro" id="IPR012416">
    <property type="entry name" value="CBP60"/>
</dbReference>
<evidence type="ECO:0000256" key="4">
    <source>
        <dbReference type="ARBA" id="ARBA00023125"/>
    </source>
</evidence>
<organism evidence="11">
    <name type="scientific">Salvia splendens</name>
    <name type="common">Scarlet sage</name>
    <dbReference type="NCBI Taxonomy" id="180675"/>
    <lineage>
        <taxon>Eukaryota</taxon>
        <taxon>Viridiplantae</taxon>
        <taxon>Streptophyta</taxon>
        <taxon>Embryophyta</taxon>
        <taxon>Tracheophyta</taxon>
        <taxon>Spermatophyta</taxon>
        <taxon>Magnoliopsida</taxon>
        <taxon>eudicotyledons</taxon>
        <taxon>Gunneridae</taxon>
        <taxon>Pentapetalae</taxon>
        <taxon>asterids</taxon>
        <taxon>lamiids</taxon>
        <taxon>Lamiales</taxon>
        <taxon>Lamiaceae</taxon>
        <taxon>Nepetoideae</taxon>
        <taxon>Mentheae</taxon>
        <taxon>Salviinae</taxon>
        <taxon>Salvia</taxon>
        <taxon>Salvia subgen. Calosphace</taxon>
        <taxon>core Calosphace</taxon>
    </lineage>
</organism>
<name>A0A8X8W1E8_SALSN</name>
<feature type="domain" description="Calmodulin binding protein C-terminal" evidence="10">
    <location>
        <begin position="263"/>
        <end position="325"/>
    </location>
</feature>
<dbReference type="PANTHER" id="PTHR31713">
    <property type="entry name" value="OS02G0177800 PROTEIN"/>
    <property type="match status" value="1"/>
</dbReference>
<dbReference type="Pfam" id="PF07887">
    <property type="entry name" value="Calmodulin_bind"/>
    <property type="match status" value="1"/>
</dbReference>
<keyword evidence="3" id="KW-0805">Transcription regulation</keyword>
<feature type="domain" description="Calmodulin binding protein central" evidence="9">
    <location>
        <begin position="195"/>
        <end position="258"/>
    </location>
</feature>
<reference evidence="11" key="1">
    <citation type="submission" date="2018-01" db="EMBL/GenBank/DDBJ databases">
        <authorList>
            <person name="Mao J.F."/>
        </authorList>
    </citation>
    <scope>NUCLEOTIDE SEQUENCE</scope>
    <source>
        <strain evidence="11">Huo1</strain>
        <tissue evidence="11">Leaf</tissue>
    </source>
</reference>
<evidence type="ECO:0000259" key="9">
    <source>
        <dbReference type="Pfam" id="PF20451"/>
    </source>
</evidence>
<evidence type="ECO:0000256" key="3">
    <source>
        <dbReference type="ARBA" id="ARBA00023015"/>
    </source>
</evidence>
<dbReference type="Proteomes" id="UP000298416">
    <property type="component" value="Unassembled WGS sequence"/>
</dbReference>
<evidence type="ECO:0000313" key="12">
    <source>
        <dbReference type="Proteomes" id="UP000298416"/>
    </source>
</evidence>
<evidence type="ECO:0000256" key="7">
    <source>
        <dbReference type="ARBA" id="ARBA00023242"/>
    </source>
</evidence>
<dbReference type="InterPro" id="IPR046831">
    <property type="entry name" value="Calmodulin_bind_N"/>
</dbReference>
<evidence type="ECO:0000313" key="11">
    <source>
        <dbReference type="EMBL" id="KAG6386154.1"/>
    </source>
</evidence>
<keyword evidence="4" id="KW-0238">DNA-binding</keyword>
<dbReference type="PANTHER" id="PTHR31713:SF41">
    <property type="entry name" value="CALMODULIN-BINDING PROTEIN 60 A-LIKE"/>
    <property type="match status" value="1"/>
</dbReference>
<sequence length="434" mass="48604">MDDQYMKIVEEELELEKQRTLAKVAEGYESAKRRIYARLKSCWKDGSTMKLELRNRIAPMILTREEIKGEGDVPIEVALVDDVTGDVVVDEPEASANIDFFLLNVSEAGESIVPQEEGKKPILAAGNVPLQLHRGVAKINNLKIRNCATKIKPPVFKLGARVVGASVRVKEATTEAFALKDFRQKYFIKHPNPSLSDQVSRLVFISRGGKIEKRLNDNSICTVEDFLIRHLIHQQSLKNIVNTQESKWKAIVKNAQACQVSEKVYCYIVDPKQKTGVVFNILGHVLGICSGSHYSQISTLSEKHKAYVDAEVLLPSAYHNWKEVKVFNHLNILHQHLHDKTENSQSCPLLDPPLTELVAESFQTTNSVWENFTLADPSCPGLPNPPQTELVGKSFQATNSCGEYVVGSMNDEIDRIYDAAMQSLYAWPSSPSLF</sequence>
<evidence type="ECO:0000259" key="10">
    <source>
        <dbReference type="Pfam" id="PF20452"/>
    </source>
</evidence>
<keyword evidence="12" id="KW-1185">Reference proteome</keyword>
<keyword evidence="7" id="KW-0539">Nucleus</keyword>
<feature type="domain" description="Calmodulin binding protein-like N-terminal" evidence="8">
    <location>
        <begin position="49"/>
        <end position="181"/>
    </location>
</feature>
<gene>
    <name evidence="11" type="ORF">SASPL_155045</name>
</gene>
<evidence type="ECO:0000256" key="1">
    <source>
        <dbReference type="ARBA" id="ARBA00004123"/>
    </source>
</evidence>
<dbReference type="GO" id="GO:0005516">
    <property type="term" value="F:calmodulin binding"/>
    <property type="evidence" value="ECO:0007669"/>
    <property type="project" value="InterPro"/>
</dbReference>
<dbReference type="GO" id="GO:0003700">
    <property type="term" value="F:DNA-binding transcription factor activity"/>
    <property type="evidence" value="ECO:0007669"/>
    <property type="project" value="TreeGrafter"/>
</dbReference>
<comment type="subcellular location">
    <subcellularLocation>
        <location evidence="1">Nucleus</location>
    </subcellularLocation>
</comment>
<dbReference type="Pfam" id="PF20451">
    <property type="entry name" value="Calmod_bind_M"/>
    <property type="match status" value="1"/>
</dbReference>
<dbReference type="GO" id="GO:0005634">
    <property type="term" value="C:nucleus"/>
    <property type="evidence" value="ECO:0007669"/>
    <property type="project" value="UniProtKB-SubCell"/>
</dbReference>
<evidence type="ECO:0000259" key="8">
    <source>
        <dbReference type="Pfam" id="PF07887"/>
    </source>
</evidence>
<dbReference type="GO" id="GO:0043565">
    <property type="term" value="F:sequence-specific DNA binding"/>
    <property type="evidence" value="ECO:0007669"/>
    <property type="project" value="TreeGrafter"/>
</dbReference>
<dbReference type="EMBL" id="PNBA02000022">
    <property type="protein sequence ID" value="KAG6386154.1"/>
    <property type="molecule type" value="Genomic_DNA"/>
</dbReference>
<dbReference type="InterPro" id="IPR046829">
    <property type="entry name" value="Calmod_bind_C"/>
</dbReference>
<comment type="similarity">
    <text evidence="2">Belongs to the plant ACBP60 protein family.</text>
</comment>
<dbReference type="Pfam" id="PF20452">
    <property type="entry name" value="Calmod_bind_C"/>
    <property type="match status" value="1"/>
</dbReference>
<dbReference type="GO" id="GO:0080142">
    <property type="term" value="P:regulation of salicylic acid biosynthetic process"/>
    <property type="evidence" value="ECO:0007669"/>
    <property type="project" value="TreeGrafter"/>
</dbReference>
<evidence type="ECO:0000256" key="6">
    <source>
        <dbReference type="ARBA" id="ARBA00023163"/>
    </source>
</evidence>
<protein>
    <submittedName>
        <fullName evidence="11">Uncharacterized protein</fullName>
    </submittedName>
</protein>
<evidence type="ECO:0000256" key="5">
    <source>
        <dbReference type="ARBA" id="ARBA00023159"/>
    </source>
</evidence>